<dbReference type="PRINTS" id="PR00723">
    <property type="entry name" value="SUBTILISIN"/>
</dbReference>
<evidence type="ECO:0000313" key="7">
    <source>
        <dbReference type="EMBL" id="BCJ94744.1"/>
    </source>
</evidence>
<dbReference type="PANTHER" id="PTHR43806:SF11">
    <property type="entry name" value="CEREVISIN-RELATED"/>
    <property type="match status" value="1"/>
</dbReference>
<evidence type="ECO:0000313" key="8">
    <source>
        <dbReference type="Proteomes" id="UP000515561"/>
    </source>
</evidence>
<dbReference type="CDD" id="cd07478">
    <property type="entry name" value="Peptidases_S8_CspA-like"/>
    <property type="match status" value="1"/>
</dbReference>
<dbReference type="InterPro" id="IPR000209">
    <property type="entry name" value="Peptidase_S8/S53_dom"/>
</dbReference>
<dbReference type="Gene3D" id="3.40.50.200">
    <property type="entry name" value="Peptidase S8/S53 domain"/>
    <property type="match status" value="1"/>
</dbReference>
<evidence type="ECO:0000256" key="5">
    <source>
        <dbReference type="PROSITE-ProRule" id="PRU01240"/>
    </source>
</evidence>
<dbReference type="Proteomes" id="UP000515561">
    <property type="component" value="Chromosome"/>
</dbReference>
<evidence type="ECO:0000256" key="1">
    <source>
        <dbReference type="ARBA" id="ARBA00011073"/>
    </source>
</evidence>
<dbReference type="InterPro" id="IPR036852">
    <property type="entry name" value="Peptidase_S8/S53_dom_sf"/>
</dbReference>
<dbReference type="InterPro" id="IPR017310">
    <property type="entry name" value="Pept_S8A_subtilisin_clostridia"/>
</dbReference>
<dbReference type="InterPro" id="IPR023827">
    <property type="entry name" value="Peptidase_S8_Asp-AS"/>
</dbReference>
<comment type="similarity">
    <text evidence="1 5">Belongs to the peptidase S8 family.</text>
</comment>
<name>A0A6S6QVX1_9FIRM</name>
<evidence type="ECO:0000259" key="6">
    <source>
        <dbReference type="Pfam" id="PF00082"/>
    </source>
</evidence>
<comment type="caution">
    <text evidence="5">Lacks conserved residue(s) required for the propagation of feature annotation.</text>
</comment>
<evidence type="ECO:0000256" key="3">
    <source>
        <dbReference type="ARBA" id="ARBA00022801"/>
    </source>
</evidence>
<dbReference type="RefSeq" id="WP_184089267.1">
    <property type="nucleotide sequence ID" value="NZ_AP023367.1"/>
</dbReference>
<accession>A0A6S6QVX1</accession>
<dbReference type="EMBL" id="AP023367">
    <property type="protein sequence ID" value="BCJ94744.1"/>
    <property type="molecule type" value="Genomic_DNA"/>
</dbReference>
<keyword evidence="8" id="KW-1185">Reference proteome</keyword>
<dbReference type="AlphaFoldDB" id="A0A6S6QVX1"/>
<keyword evidence="3" id="KW-0378">Hydrolase</keyword>
<dbReference type="GO" id="GO:0006508">
    <property type="term" value="P:proteolysis"/>
    <property type="evidence" value="ECO:0007669"/>
    <property type="project" value="UniProtKB-KW"/>
</dbReference>
<dbReference type="PANTHER" id="PTHR43806">
    <property type="entry name" value="PEPTIDASE S8"/>
    <property type="match status" value="1"/>
</dbReference>
<evidence type="ECO:0000256" key="2">
    <source>
        <dbReference type="ARBA" id="ARBA00022670"/>
    </source>
</evidence>
<dbReference type="KEGG" id="acel:acsn021_23130"/>
<sequence>MNDNERFKIISDDFADIVIEYNNNMSYFERFGEYSYNLINDKYAIIHIPAEALDENAIRNFGYFAIPKCYGLLTYLKEQVEREYTVRSFPEYNLTGSGVLVGIIDTGIVYTNPIFINADNTSKVKAIWDQTIDSGRYPEGMFYGTEYSQEEISHALASETPLQIVPSTDTIGQGTAMAGIAAGYQSEDNGFSGVAVGAELVVVKLKQAKNNIMDFYGIPQDTYCYQMNDIMMGIQYLMNLSRRLNRPIVICVGLGSSQGSHKGEDIMSNYLTESATAAGIAIVVAAGNEGDTSHHYFGEIVPPEPYDLVELKVGPLDRYFSMELWGYLPNVVTVEIINPDGDSVAVLRPDFVGQRNYTIEYQEMIIYVDSYISETYSEEQLILFRFKNIPEGIWRFRTSGTYDLISQYHIWLPIRNFLTSETYFHYANPFTTISIPGNALNILTTTSYNPISRELSESAGRGFTASFVPKPDIAAPGEHILVPTIINTFIPLSGTSLASAFAGGISAGLLEWGILQGNMPGMNSISIRYFLTNSAVRSNEHLYPNPGWGYGLIE</sequence>
<dbReference type="PIRSF" id="PIRSF037894">
    <property type="entry name" value="Subtilisin_rel_CspABC"/>
    <property type="match status" value="1"/>
</dbReference>
<dbReference type="Pfam" id="PF00082">
    <property type="entry name" value="Peptidase_S8"/>
    <property type="match status" value="2"/>
</dbReference>
<proteinExistence type="inferred from homology"/>
<dbReference type="InterPro" id="IPR050131">
    <property type="entry name" value="Peptidase_S8_subtilisin-like"/>
</dbReference>
<feature type="domain" description="Peptidase S8/S53" evidence="6">
    <location>
        <begin position="96"/>
        <end position="292"/>
    </location>
</feature>
<dbReference type="InterPro" id="IPR015500">
    <property type="entry name" value="Peptidase_S8_subtilisin-rel"/>
</dbReference>
<gene>
    <name evidence="7" type="ORF">acsn021_23130</name>
</gene>
<keyword evidence="4" id="KW-0720">Serine protease</keyword>
<reference evidence="7 8" key="1">
    <citation type="journal article" date="2016" name="Int. J. Syst. Evol. Microbiol.">
        <title>Descriptions of Anaerotaenia torta gen. nov., sp. nov. and Anaerocolumna cellulosilytica gen. nov., sp. nov. isolated from a methanogenic reactor of cattle waste.</title>
        <authorList>
            <person name="Uek A."/>
            <person name="Ohtaki Y."/>
            <person name="Kaku N."/>
            <person name="Ueki K."/>
        </authorList>
    </citation>
    <scope>NUCLEOTIDE SEQUENCE [LARGE SCALE GENOMIC DNA]</scope>
    <source>
        <strain evidence="7 8">SN021</strain>
    </source>
</reference>
<protein>
    <recommendedName>
        <fullName evidence="6">Peptidase S8/S53 domain-containing protein</fullName>
    </recommendedName>
</protein>
<keyword evidence="2" id="KW-0645">Protease</keyword>
<evidence type="ECO:0000256" key="4">
    <source>
        <dbReference type="ARBA" id="ARBA00022825"/>
    </source>
</evidence>
<organism evidence="7 8">
    <name type="scientific">Anaerocolumna cellulosilytica</name>
    <dbReference type="NCBI Taxonomy" id="433286"/>
    <lineage>
        <taxon>Bacteria</taxon>
        <taxon>Bacillati</taxon>
        <taxon>Bacillota</taxon>
        <taxon>Clostridia</taxon>
        <taxon>Lachnospirales</taxon>
        <taxon>Lachnospiraceae</taxon>
        <taxon>Anaerocolumna</taxon>
    </lineage>
</organism>
<dbReference type="PROSITE" id="PS51892">
    <property type="entry name" value="SUBTILASE"/>
    <property type="match status" value="1"/>
</dbReference>
<feature type="domain" description="Peptidase S8/S53" evidence="6">
    <location>
        <begin position="429"/>
        <end position="545"/>
    </location>
</feature>
<dbReference type="Gene3D" id="2.60.120.1290">
    <property type="match status" value="1"/>
</dbReference>
<dbReference type="PROSITE" id="PS00136">
    <property type="entry name" value="SUBTILASE_ASP"/>
    <property type="match status" value="1"/>
</dbReference>
<dbReference type="SUPFAM" id="SSF52743">
    <property type="entry name" value="Subtilisin-like"/>
    <property type="match status" value="1"/>
</dbReference>
<dbReference type="InterPro" id="IPR034045">
    <property type="entry name" value="Pep_S8_CspA-like"/>
</dbReference>
<dbReference type="GO" id="GO:0004252">
    <property type="term" value="F:serine-type endopeptidase activity"/>
    <property type="evidence" value="ECO:0007669"/>
    <property type="project" value="InterPro"/>
</dbReference>